<keyword evidence="1" id="KW-0862">Zinc</keyword>
<organism evidence="3 4">
    <name type="scientific">Austropuccinia psidii MF-1</name>
    <dbReference type="NCBI Taxonomy" id="1389203"/>
    <lineage>
        <taxon>Eukaryota</taxon>
        <taxon>Fungi</taxon>
        <taxon>Dikarya</taxon>
        <taxon>Basidiomycota</taxon>
        <taxon>Pucciniomycotina</taxon>
        <taxon>Pucciniomycetes</taxon>
        <taxon>Pucciniales</taxon>
        <taxon>Sphaerophragmiaceae</taxon>
        <taxon>Austropuccinia</taxon>
    </lineage>
</organism>
<reference evidence="3" key="1">
    <citation type="submission" date="2021-03" db="EMBL/GenBank/DDBJ databases">
        <title>Draft genome sequence of rust myrtle Austropuccinia psidii MF-1, a brazilian biotype.</title>
        <authorList>
            <person name="Quecine M.C."/>
            <person name="Pachon D.M.R."/>
            <person name="Bonatelli M.L."/>
            <person name="Correr F.H."/>
            <person name="Franceschini L.M."/>
            <person name="Leite T.F."/>
            <person name="Margarido G.R.A."/>
            <person name="Almeida C.A."/>
            <person name="Ferrarezi J.A."/>
            <person name="Labate C.A."/>
        </authorList>
    </citation>
    <scope>NUCLEOTIDE SEQUENCE</scope>
    <source>
        <strain evidence="3">MF-1</strain>
    </source>
</reference>
<protein>
    <recommendedName>
        <fullName evidence="2">CCHC-type domain-containing protein</fullName>
    </recommendedName>
</protein>
<dbReference type="InterPro" id="IPR001878">
    <property type="entry name" value="Znf_CCHC"/>
</dbReference>
<keyword evidence="1" id="KW-0479">Metal-binding</keyword>
<gene>
    <name evidence="3" type="ORF">O181_096021</name>
</gene>
<keyword evidence="1" id="KW-0863">Zinc-finger</keyword>
<feature type="domain" description="CCHC-type" evidence="2">
    <location>
        <begin position="18"/>
        <end position="34"/>
    </location>
</feature>
<evidence type="ECO:0000313" key="4">
    <source>
        <dbReference type="Proteomes" id="UP000765509"/>
    </source>
</evidence>
<dbReference type="EMBL" id="AVOT02063690">
    <property type="protein sequence ID" value="MBW0556306.1"/>
    <property type="molecule type" value="Genomic_DNA"/>
</dbReference>
<comment type="caution">
    <text evidence="3">The sequence shown here is derived from an EMBL/GenBank/DDBJ whole genome shotgun (WGS) entry which is preliminary data.</text>
</comment>
<accession>A0A9Q3J6L8</accession>
<name>A0A9Q3J6L8_9BASI</name>
<keyword evidence="4" id="KW-1185">Reference proteome</keyword>
<dbReference type="Proteomes" id="UP000765509">
    <property type="component" value="Unassembled WGS sequence"/>
</dbReference>
<dbReference type="GO" id="GO:0003676">
    <property type="term" value="F:nucleic acid binding"/>
    <property type="evidence" value="ECO:0007669"/>
    <property type="project" value="InterPro"/>
</dbReference>
<dbReference type="PROSITE" id="PS50158">
    <property type="entry name" value="ZF_CCHC"/>
    <property type="match status" value="1"/>
</dbReference>
<dbReference type="OrthoDB" id="2507294at2759"/>
<proteinExistence type="predicted"/>
<dbReference type="AlphaFoldDB" id="A0A9Q3J6L8"/>
<evidence type="ECO:0000313" key="3">
    <source>
        <dbReference type="EMBL" id="MBW0556306.1"/>
    </source>
</evidence>
<evidence type="ECO:0000259" key="2">
    <source>
        <dbReference type="PROSITE" id="PS50158"/>
    </source>
</evidence>
<dbReference type="GO" id="GO:0008270">
    <property type="term" value="F:zinc ion binding"/>
    <property type="evidence" value="ECO:0007669"/>
    <property type="project" value="UniProtKB-KW"/>
</dbReference>
<sequence>MVTKISGKDKRPERPILKCHKCGSTSHLAKTCTKKPKINDIQDIEEVQCSEEKEESDKDSAVSEETLVEDYSIENITAFFEVTEFRTHLRQYSEDCYNLTNIQDTRMCKRKRIHC</sequence>
<evidence type="ECO:0000256" key="1">
    <source>
        <dbReference type="PROSITE-ProRule" id="PRU00047"/>
    </source>
</evidence>